<evidence type="ECO:0000256" key="5">
    <source>
        <dbReference type="ARBA" id="ARBA00023136"/>
    </source>
</evidence>
<feature type="transmembrane region" description="Helical" evidence="6">
    <location>
        <begin position="63"/>
        <end position="86"/>
    </location>
</feature>
<feature type="transmembrane region" description="Helical" evidence="6">
    <location>
        <begin position="17"/>
        <end position="38"/>
    </location>
</feature>
<dbReference type="PANTHER" id="PTHR30086:SF20">
    <property type="entry name" value="ARGININE EXPORTER PROTEIN ARGO-RELATED"/>
    <property type="match status" value="1"/>
</dbReference>
<comment type="subcellular location">
    <subcellularLocation>
        <location evidence="1">Cell membrane</location>
        <topology evidence="1">Multi-pass membrane protein</topology>
    </subcellularLocation>
</comment>
<accession>A0A2V1GNL1</accession>
<evidence type="ECO:0000256" key="3">
    <source>
        <dbReference type="ARBA" id="ARBA00022692"/>
    </source>
</evidence>
<feature type="transmembrane region" description="Helical" evidence="6">
    <location>
        <begin position="132"/>
        <end position="153"/>
    </location>
</feature>
<dbReference type="Proteomes" id="UP000244906">
    <property type="component" value="Unassembled WGS sequence"/>
</dbReference>
<feature type="transmembrane region" description="Helical" evidence="6">
    <location>
        <begin position="204"/>
        <end position="222"/>
    </location>
</feature>
<dbReference type="AlphaFoldDB" id="A0A2V1GNL1"/>
<feature type="transmembrane region" description="Helical" evidence="6">
    <location>
        <begin position="92"/>
        <end position="112"/>
    </location>
</feature>
<evidence type="ECO:0000256" key="1">
    <source>
        <dbReference type="ARBA" id="ARBA00004651"/>
    </source>
</evidence>
<gene>
    <name evidence="7" type="ORF">DC094_20565</name>
</gene>
<feature type="transmembrane region" description="Helical" evidence="6">
    <location>
        <begin position="165"/>
        <end position="192"/>
    </location>
</feature>
<dbReference type="EMBL" id="QDDL01000014">
    <property type="protein sequence ID" value="PVZ63917.1"/>
    <property type="molecule type" value="Genomic_DNA"/>
</dbReference>
<reference evidence="7 8" key="1">
    <citation type="submission" date="2018-04" db="EMBL/GenBank/DDBJ databases">
        <title>Thalassorhabdus spongiae gen. nov., sp. nov., isolated from a marine sponge in South-West Iceland.</title>
        <authorList>
            <person name="Knobloch S."/>
            <person name="Daussin A."/>
            <person name="Johannsson R."/>
            <person name="Marteinsson V.T."/>
        </authorList>
    </citation>
    <scope>NUCLEOTIDE SEQUENCE [LARGE SCALE GENOMIC DNA]</scope>
    <source>
        <strain evidence="7 8">Hp12</strain>
    </source>
</reference>
<evidence type="ECO:0000256" key="2">
    <source>
        <dbReference type="ARBA" id="ARBA00022475"/>
    </source>
</evidence>
<keyword evidence="8" id="KW-1185">Reference proteome</keyword>
<keyword evidence="4 6" id="KW-1133">Transmembrane helix</keyword>
<sequence length="225" mass="24514">MESWSITAPLSLPDNTFQYGFCMLSNFIPMAITALLLFGSPGPAPLTLATTSASFGIKKTLPFFYGILIGTLIIAIGSAYGLALLLAQHPSLSSVMLMFSMFYLLYLAVKIAKSSTATESNISQKIASAPGFKNGVILYLLNPKAYAGFVAIFSQSQIIETDNSYLTLVAITICFLIATAMDLVWLAIGKLLQPIFNHQKWGRWIRYLFSLLLVTVVAYSALSIK</sequence>
<proteinExistence type="predicted"/>
<organism evidence="7 8">
    <name type="scientific">Pelagibaculum spongiae</name>
    <dbReference type="NCBI Taxonomy" id="2080658"/>
    <lineage>
        <taxon>Bacteria</taxon>
        <taxon>Pseudomonadati</taxon>
        <taxon>Pseudomonadota</taxon>
        <taxon>Gammaproteobacteria</taxon>
        <taxon>Oceanospirillales</taxon>
        <taxon>Pelagibaculum</taxon>
    </lineage>
</organism>
<evidence type="ECO:0000313" key="8">
    <source>
        <dbReference type="Proteomes" id="UP000244906"/>
    </source>
</evidence>
<evidence type="ECO:0000313" key="7">
    <source>
        <dbReference type="EMBL" id="PVZ63917.1"/>
    </source>
</evidence>
<dbReference type="Pfam" id="PF01810">
    <property type="entry name" value="LysE"/>
    <property type="match status" value="1"/>
</dbReference>
<keyword evidence="2" id="KW-1003">Cell membrane</keyword>
<dbReference type="GO" id="GO:0015171">
    <property type="term" value="F:amino acid transmembrane transporter activity"/>
    <property type="evidence" value="ECO:0007669"/>
    <property type="project" value="TreeGrafter"/>
</dbReference>
<evidence type="ECO:0000256" key="4">
    <source>
        <dbReference type="ARBA" id="ARBA00022989"/>
    </source>
</evidence>
<keyword evidence="5 6" id="KW-0472">Membrane</keyword>
<protein>
    <submittedName>
        <fullName evidence="7">LysE family translocator</fullName>
    </submittedName>
</protein>
<evidence type="ECO:0000256" key="6">
    <source>
        <dbReference type="SAM" id="Phobius"/>
    </source>
</evidence>
<dbReference type="GO" id="GO:0005886">
    <property type="term" value="C:plasma membrane"/>
    <property type="evidence" value="ECO:0007669"/>
    <property type="project" value="UniProtKB-SubCell"/>
</dbReference>
<comment type="caution">
    <text evidence="7">The sequence shown here is derived from an EMBL/GenBank/DDBJ whole genome shotgun (WGS) entry which is preliminary data.</text>
</comment>
<keyword evidence="3 6" id="KW-0812">Transmembrane</keyword>
<name>A0A2V1GNL1_9GAMM</name>
<dbReference type="PANTHER" id="PTHR30086">
    <property type="entry name" value="ARGININE EXPORTER PROTEIN ARGO"/>
    <property type="match status" value="1"/>
</dbReference>
<dbReference type="InterPro" id="IPR001123">
    <property type="entry name" value="LeuE-type"/>
</dbReference>